<dbReference type="EMBL" id="BEYU01000133">
    <property type="protein sequence ID" value="GBG32857.1"/>
    <property type="molecule type" value="Genomic_DNA"/>
</dbReference>
<proteinExistence type="predicted"/>
<evidence type="ECO:0000313" key="2">
    <source>
        <dbReference type="Proteomes" id="UP000241890"/>
    </source>
</evidence>
<dbReference type="InParanoid" id="A0A2R5GPR8"/>
<accession>A0A2R5GPR8</accession>
<dbReference type="OrthoDB" id="5946976at2759"/>
<reference evidence="1 2" key="1">
    <citation type="submission" date="2017-12" db="EMBL/GenBank/DDBJ databases">
        <title>Sequencing, de novo assembly and annotation of complete genome of a new Thraustochytrid species, strain FCC1311.</title>
        <authorList>
            <person name="Sedici K."/>
            <person name="Godart F."/>
            <person name="Aiese Cigliano R."/>
            <person name="Sanseverino W."/>
            <person name="Barakat M."/>
            <person name="Ortet P."/>
            <person name="Marechal E."/>
            <person name="Cagnac O."/>
            <person name="Amato A."/>
        </authorList>
    </citation>
    <scope>NUCLEOTIDE SEQUENCE [LARGE SCALE GENOMIC DNA]</scope>
</reference>
<protein>
    <submittedName>
        <fullName evidence="1">Uncharacterized protein</fullName>
    </submittedName>
</protein>
<comment type="caution">
    <text evidence="1">The sequence shown here is derived from an EMBL/GenBank/DDBJ whole genome shotgun (WGS) entry which is preliminary data.</text>
</comment>
<organism evidence="1 2">
    <name type="scientific">Hondaea fermentalgiana</name>
    <dbReference type="NCBI Taxonomy" id="2315210"/>
    <lineage>
        <taxon>Eukaryota</taxon>
        <taxon>Sar</taxon>
        <taxon>Stramenopiles</taxon>
        <taxon>Bigyra</taxon>
        <taxon>Labyrinthulomycetes</taxon>
        <taxon>Thraustochytrida</taxon>
        <taxon>Thraustochytriidae</taxon>
        <taxon>Hondaea</taxon>
    </lineage>
</organism>
<dbReference type="AlphaFoldDB" id="A0A2R5GPR8"/>
<dbReference type="Proteomes" id="UP000241890">
    <property type="component" value="Unassembled WGS sequence"/>
</dbReference>
<keyword evidence="2" id="KW-1185">Reference proteome</keyword>
<sequence length="164" mass="18111">MTGSMLGFHDQRCLRLAKALQASLDGLNAVSVTPSSSLDEAPIDMSRLDTPALYYNDLKFLEIEMEANPIVKFDHSILRETAYTQDGINVIGGGSKPWHPATEGYIGWGGFGGNMWTWMPDEEVGFAYLQNGNMLGSLFQRCLRIIKVLSIYLDKKAAAENMAT</sequence>
<evidence type="ECO:0000313" key="1">
    <source>
        <dbReference type="EMBL" id="GBG32857.1"/>
    </source>
</evidence>
<name>A0A2R5GPR8_9STRA</name>
<gene>
    <name evidence="1" type="ORF">FCC1311_090822</name>
</gene>